<gene>
    <name evidence="3" type="ORF">PSACC_01593</name>
</gene>
<comment type="caution">
    <text evidence="3">The sequence shown here is derived from an EMBL/GenBank/DDBJ whole genome shotgun (WGS) entry which is preliminary data.</text>
</comment>
<dbReference type="GO" id="GO:0016787">
    <property type="term" value="F:hydrolase activity"/>
    <property type="evidence" value="ECO:0007669"/>
    <property type="project" value="UniProtKB-KW"/>
</dbReference>
<evidence type="ECO:0000313" key="4">
    <source>
        <dbReference type="Proteomes" id="UP000240830"/>
    </source>
</evidence>
<protein>
    <submittedName>
        <fullName evidence="3">Proteinase (Secreted protein)</fullName>
    </submittedName>
</protein>
<dbReference type="PANTHER" id="PTHR43248">
    <property type="entry name" value="2-SUCCINYL-6-HYDROXY-2,4-CYCLOHEXADIENE-1-CARBOXYLATE SYNTHASE"/>
    <property type="match status" value="1"/>
</dbReference>
<dbReference type="EMBL" id="MTSL01000113">
    <property type="protein sequence ID" value="PJF18592.1"/>
    <property type="molecule type" value="Genomic_DNA"/>
</dbReference>
<sequence>MKIAPIFTVDKQRANWPGLARTRGSYPVTIMAVFYSWLLFALSVSCATSPEIGHNDANQLQRRLNQGLKSEPLSDSFKFSPELFNGLTFDGAKTLLEIIFNVDDYDRYRGEGPTFVKASDSISQYGVLASEHVLAMQPEVCVLFADYYEAFVYPEQTPQECISVFLDNAIKSQRIREVWLGYFPAAWVLQRPIELLDMFKSSHWPERRSSKSSLPLEDLEMCSRLTVGKVKELVYFGISPSAECFARIADLDSMELSDLQALPNTSQLFLYYNGCLSKSVTAGMSPEMLRSYASKVEGDICQNLHLEFVGDGIVGVTARCLHGYFLARIKPLDIGKIPQGAMSWWILKYPSDFRHIMPEYFGALPHSCWQNVLNHRDNLTKEILGRIALEDLQKPAVLDLHQECQELIKSNAPAGFLESIQTKFAVDSLLESLNRGSREIADKMINHPCDYPDNFFSGLETLGAQTLLSSACGTKDYPSLIGFEQYQNLAISLKFIDSIEPDQANLMKPEVCAIFLHALQNVSCPEEIPKACWRLHLEELLCNNVLNAANLPFFPTKWLSYRKPNLFVLAHSTKSSIALFDDDFIKTMLENSKDCAMMKLDYFAIYSVIIPPSCVAHLSDLGTAGDTAVKNLGPDAFSFYNGPLSAALLKRITKEQLASFGEKLDQPMICNELGLDQVSLYAMAGVTKNCLEGYFSKPTGALGQAFQVIPKDVLLGWMKQHPQGFQNVALSDRTRIPQFVWAELLFSQDRAPEWAEKLFKGQDDIGLLNLPSCDLDEEHLKSLLATVPLLAHALIVRAKTLPVNLYDILGPVITEGITVCHQKRAGIHLFATLKNVENAASVIEYIPPEFCASLRKGEYLRYTWLRVAFSEKCRQNLKFTFDYLTPELLDDPKKRLAGLSQIDAGYVPQPEQKDLERILLEFNGPECKDCIKWSKCEKDNIHYSKGRICKRGQLKVPSNYKDPEGGTFELTFYQYTQRGQIPRAHLLFLNGGPGGPGVAYRDNATLISELTNGDVATYLVDHRGLGESGQFTETKESWEIETSDLKNAIVNKKLDEKDLQLVNAALDVNIIASALSHGDPDSRLSVYGFSYGALWAHEAAQLAPNLFDSIILGGMPARNGSEEAYTLWGILEHCKLDPFCSSKMGSDIPLAFSAMVERLGKQFANRCVKEMRRQLEIPSGTPESIISSISAYLRKFVFVAPLPGATWTNVQILLPFVKATVDCTDFDGYVENVILPLKNAVQKYKQDTGPVRQIEWSLNESNSFVNQIVNFNISNDSSLKKRSELHPYYNYQLTNPFPASMFCKFCLAGQDEHSQGYLNSAKTATIHMQGLFDARTSYRGGEEFFNRVTVPSKIFQPVNNRGHNLTGPCEAKYILAAVYGQSTLAAEQCFEESNQSEPIKWEFSETEHPFKNIWSMVKDAPIALPTVTRKGAVISSMDMPTHADWIGNLVHQDFRLKETEDDESGCRMCQISFPVNYKRSVEKRFEFKVWNCGQLKDSRVSGGHVILLTDSAEYLTSKNFEYARSLTRLGFVVYLSQYRGLEEYSHLKGVPWNKAQANELKMANLSGEYVSNDVALLAMAIRNDESRWREGDKLILIGNDLGAQIGYNVAAVFPNLFDTFILSNVFGSVRDLAFDPDTVINSCAEDPTCQKLVDALSAHTAREFIKTSITSMFFETVNDCNKQLHEFLESLTPGTRTFAKISSALAILVSYDPRLLVAFAAISKKCSNLGQYTQMLHGPISEIFRKFKEASVSKNDFVDSILRIRIQYQNFTLGSRPAWPHLSCLHWGKYLDCHIDSGPTNLCESSLLQQPVTLQKGKLYMLQSDLYPNAPSTNAKMLYDRTEGDKVWIPLRHALGSDLWTFVQMVLKAEVEGKTLDLVQECKAADDKAATDWEKVWKLEL</sequence>
<dbReference type="Proteomes" id="UP000240830">
    <property type="component" value="Unassembled WGS sequence"/>
</dbReference>
<name>A0A2H9TLI2_9FUNG</name>
<evidence type="ECO:0000313" key="3">
    <source>
        <dbReference type="EMBL" id="PJF18592.1"/>
    </source>
</evidence>
<evidence type="ECO:0000256" key="1">
    <source>
        <dbReference type="ARBA" id="ARBA00010088"/>
    </source>
</evidence>
<dbReference type="InterPro" id="IPR029058">
    <property type="entry name" value="AB_hydrolase_fold"/>
</dbReference>
<keyword evidence="2" id="KW-0378">Hydrolase</keyword>
<accession>A0A2H9TLI2</accession>
<evidence type="ECO:0000256" key="2">
    <source>
        <dbReference type="ARBA" id="ARBA00022801"/>
    </source>
</evidence>
<proteinExistence type="inferred from homology"/>
<keyword evidence="4" id="KW-1185">Reference proteome</keyword>
<organism evidence="3 4">
    <name type="scientific">Paramicrosporidium saccamoebae</name>
    <dbReference type="NCBI Taxonomy" id="1246581"/>
    <lineage>
        <taxon>Eukaryota</taxon>
        <taxon>Fungi</taxon>
        <taxon>Fungi incertae sedis</taxon>
        <taxon>Cryptomycota</taxon>
        <taxon>Cryptomycota incertae sedis</taxon>
        <taxon>Paramicrosporidium</taxon>
    </lineage>
</organism>
<dbReference type="InterPro" id="IPR051601">
    <property type="entry name" value="Serine_prot/Carboxylest_S33"/>
</dbReference>
<dbReference type="OrthoDB" id="427735at2759"/>
<dbReference type="SUPFAM" id="SSF53474">
    <property type="entry name" value="alpha/beta-Hydrolases"/>
    <property type="match status" value="2"/>
</dbReference>
<comment type="similarity">
    <text evidence="1">Belongs to the peptidase S33 family.</text>
</comment>
<reference evidence="3 4" key="1">
    <citation type="submission" date="2016-10" db="EMBL/GenBank/DDBJ databases">
        <title>The genome of Paramicrosporidium saccamoebae is the missing link in understanding Cryptomycota and Microsporidia evolution.</title>
        <authorList>
            <person name="Quandt C.A."/>
            <person name="Beaudet D."/>
            <person name="Corsaro D."/>
            <person name="Michel R."/>
            <person name="Corradi N."/>
            <person name="James T."/>
        </authorList>
    </citation>
    <scope>NUCLEOTIDE SEQUENCE [LARGE SCALE GENOMIC DNA]</scope>
    <source>
        <strain evidence="3 4">KSL3</strain>
    </source>
</reference>
<dbReference type="Gene3D" id="3.40.50.1820">
    <property type="entry name" value="alpha/beta hydrolase"/>
    <property type="match status" value="2"/>
</dbReference>